<accession>A0ABT0S920</accession>
<keyword evidence="1" id="KW-0472">Membrane</keyword>
<evidence type="ECO:0000313" key="2">
    <source>
        <dbReference type="EMBL" id="MCL6740832.1"/>
    </source>
</evidence>
<evidence type="ECO:0000256" key="1">
    <source>
        <dbReference type="SAM" id="Phobius"/>
    </source>
</evidence>
<dbReference type="RefSeq" id="WP_249915241.1">
    <property type="nucleotide sequence ID" value="NZ_JAMGBB010000001.1"/>
</dbReference>
<comment type="caution">
    <text evidence="2">The sequence shown here is derived from an EMBL/GenBank/DDBJ whole genome shotgun (WGS) entry which is preliminary data.</text>
</comment>
<sequence length="97" mass="10894">MQFLKTLFWVVVAVSLAIFANRNWNDVTISLWGNLQADVKVPILLLVTFLIGFLPIYLILRGRIWNLRRKLALAERPAVAPIPAAPLPATASEEDEI</sequence>
<keyword evidence="1" id="KW-0812">Transmembrane</keyword>
<dbReference type="EMBL" id="JAMGBB010000001">
    <property type="protein sequence ID" value="MCL6740832.1"/>
    <property type="molecule type" value="Genomic_DNA"/>
</dbReference>
<keyword evidence="1" id="KW-1133">Transmembrane helix</keyword>
<organism evidence="2 3">
    <name type="scientific">Sphingomonas brevis</name>
    <dbReference type="NCBI Taxonomy" id="2908206"/>
    <lineage>
        <taxon>Bacteria</taxon>
        <taxon>Pseudomonadati</taxon>
        <taxon>Pseudomonadota</taxon>
        <taxon>Alphaproteobacteria</taxon>
        <taxon>Sphingomonadales</taxon>
        <taxon>Sphingomonadaceae</taxon>
        <taxon>Sphingomonas</taxon>
    </lineage>
</organism>
<feature type="transmembrane region" description="Helical" evidence="1">
    <location>
        <begin position="41"/>
        <end position="60"/>
    </location>
</feature>
<keyword evidence="3" id="KW-1185">Reference proteome</keyword>
<dbReference type="Proteomes" id="UP001165383">
    <property type="component" value="Unassembled WGS sequence"/>
</dbReference>
<evidence type="ECO:0000313" key="3">
    <source>
        <dbReference type="Proteomes" id="UP001165383"/>
    </source>
</evidence>
<evidence type="ECO:0008006" key="4">
    <source>
        <dbReference type="Google" id="ProtNLM"/>
    </source>
</evidence>
<protein>
    <recommendedName>
        <fullName evidence="4">DUF1049 domain-containing protein</fullName>
    </recommendedName>
</protein>
<name>A0ABT0S920_9SPHN</name>
<proteinExistence type="predicted"/>
<gene>
    <name evidence="2" type="ORF">LZ518_06755</name>
</gene>
<reference evidence="2" key="1">
    <citation type="submission" date="2022-05" db="EMBL/GenBank/DDBJ databases">
        <authorList>
            <person name="Jo J.-H."/>
            <person name="Im W.-T."/>
        </authorList>
    </citation>
    <scope>NUCLEOTIDE SEQUENCE</scope>
    <source>
        <strain evidence="2">RB56-2</strain>
    </source>
</reference>